<dbReference type="Pfam" id="PF05241">
    <property type="entry name" value="EBP"/>
    <property type="match status" value="1"/>
</dbReference>
<keyword evidence="9" id="KW-1185">Reference proteome</keyword>
<dbReference type="AlphaFoldDB" id="A0AAN6YP64"/>
<evidence type="ECO:0000259" key="7">
    <source>
        <dbReference type="PROSITE" id="PS51751"/>
    </source>
</evidence>
<accession>A0AAN6YP64</accession>
<evidence type="ECO:0000256" key="6">
    <source>
        <dbReference type="SAM" id="Phobius"/>
    </source>
</evidence>
<evidence type="ECO:0000256" key="3">
    <source>
        <dbReference type="ARBA" id="ARBA00022989"/>
    </source>
</evidence>
<feature type="transmembrane region" description="Helical" evidence="6">
    <location>
        <begin position="175"/>
        <end position="198"/>
    </location>
</feature>
<feature type="transmembrane region" description="Helical" evidence="6">
    <location>
        <begin position="142"/>
        <end position="163"/>
    </location>
</feature>
<proteinExistence type="predicted"/>
<dbReference type="InterPro" id="IPR033118">
    <property type="entry name" value="EXPERA"/>
</dbReference>
<gene>
    <name evidence="8" type="ORF">QBC38DRAFT_489089</name>
</gene>
<keyword evidence="4 5" id="KW-0472">Membrane</keyword>
<evidence type="ECO:0000256" key="1">
    <source>
        <dbReference type="ARBA" id="ARBA00004141"/>
    </source>
</evidence>
<evidence type="ECO:0000256" key="4">
    <source>
        <dbReference type="ARBA" id="ARBA00023136"/>
    </source>
</evidence>
<feature type="transmembrane region" description="Helical" evidence="6">
    <location>
        <begin position="210"/>
        <end position="228"/>
    </location>
</feature>
<reference evidence="8" key="2">
    <citation type="submission" date="2023-05" db="EMBL/GenBank/DDBJ databases">
        <authorList>
            <consortium name="Lawrence Berkeley National Laboratory"/>
            <person name="Steindorff A."/>
            <person name="Hensen N."/>
            <person name="Bonometti L."/>
            <person name="Westerberg I."/>
            <person name="Brannstrom I.O."/>
            <person name="Guillou S."/>
            <person name="Cros-Aarteil S."/>
            <person name="Calhoun S."/>
            <person name="Haridas S."/>
            <person name="Kuo A."/>
            <person name="Mondo S."/>
            <person name="Pangilinan J."/>
            <person name="Riley R."/>
            <person name="Labutti K."/>
            <person name="Andreopoulos B."/>
            <person name="Lipzen A."/>
            <person name="Chen C."/>
            <person name="Yanf M."/>
            <person name="Daum C."/>
            <person name="Ng V."/>
            <person name="Clum A."/>
            <person name="Ohm R."/>
            <person name="Martin F."/>
            <person name="Silar P."/>
            <person name="Natvig D."/>
            <person name="Lalanne C."/>
            <person name="Gautier V."/>
            <person name="Ament-Velasquez S.L."/>
            <person name="Kruys A."/>
            <person name="Hutchinson M.I."/>
            <person name="Powell A.J."/>
            <person name="Barry K."/>
            <person name="Miller A.N."/>
            <person name="Grigoriev I.V."/>
            <person name="Debuchy R."/>
            <person name="Gladieux P."/>
            <person name="Thoren M.H."/>
            <person name="Johannesson H."/>
        </authorList>
    </citation>
    <scope>NUCLEOTIDE SEQUENCE</scope>
    <source>
        <strain evidence="8">CBS 990.96</strain>
    </source>
</reference>
<evidence type="ECO:0000313" key="9">
    <source>
        <dbReference type="Proteomes" id="UP001301958"/>
    </source>
</evidence>
<dbReference type="GO" id="GO:0016020">
    <property type="term" value="C:membrane"/>
    <property type="evidence" value="ECO:0007669"/>
    <property type="project" value="UniProtKB-SubCell"/>
</dbReference>
<dbReference type="PANTHER" id="PTHR31204">
    <property type="entry name" value="SIGMA INTRACELLULAR RECEPTOR 2"/>
    <property type="match status" value="1"/>
</dbReference>
<evidence type="ECO:0000256" key="2">
    <source>
        <dbReference type="ARBA" id="ARBA00022692"/>
    </source>
</evidence>
<protein>
    <recommendedName>
        <fullName evidence="7">EXPERA domain-containing protein</fullName>
    </recommendedName>
</protein>
<dbReference type="GO" id="GO:0005783">
    <property type="term" value="C:endoplasmic reticulum"/>
    <property type="evidence" value="ECO:0007669"/>
    <property type="project" value="TreeGrafter"/>
</dbReference>
<feature type="domain" description="EXPERA" evidence="7">
    <location>
        <begin position="70"/>
        <end position="227"/>
    </location>
</feature>
<keyword evidence="2 5" id="KW-0812">Transmembrane</keyword>
<sequence length="251" mass="29407">MVLCLGLTKLRVLDKWCEWNRQVREFLGTHAAPQHRWADTGEEARHLSLSISSSIYLSFVKMAVYNNTWRNNLWLGWFYIQLPISLLVDLLEFIYPTSMYQPEGSTLHFFWKAKQWYIETYKDPIVQWTAETASGHDSWMGLFLHFELLFLVPTTIYGLYRLGVQQKGTRGTDELLFFVYALEIAFTTLVCVHDTWYWDSNVYTESIKNTLRWQFYAPFVIVPLIGAFDMGSRLVARLNAAEEAAEDKKTQ</sequence>
<feature type="transmembrane region" description="Helical" evidence="6">
    <location>
        <begin position="76"/>
        <end position="95"/>
    </location>
</feature>
<comment type="subcellular location">
    <subcellularLocation>
        <location evidence="1">Membrane</location>
        <topology evidence="1">Multi-pass membrane protein</topology>
    </subcellularLocation>
</comment>
<dbReference type="InterPro" id="IPR051987">
    <property type="entry name" value="Sigma-2_receptor-like"/>
</dbReference>
<name>A0AAN6YP64_9PEZI</name>
<evidence type="ECO:0000256" key="5">
    <source>
        <dbReference type="PROSITE-ProRule" id="PRU01087"/>
    </source>
</evidence>
<dbReference type="Proteomes" id="UP001301958">
    <property type="component" value="Unassembled WGS sequence"/>
</dbReference>
<organism evidence="8 9">
    <name type="scientific">Podospora fimiseda</name>
    <dbReference type="NCBI Taxonomy" id="252190"/>
    <lineage>
        <taxon>Eukaryota</taxon>
        <taxon>Fungi</taxon>
        <taxon>Dikarya</taxon>
        <taxon>Ascomycota</taxon>
        <taxon>Pezizomycotina</taxon>
        <taxon>Sordariomycetes</taxon>
        <taxon>Sordariomycetidae</taxon>
        <taxon>Sordariales</taxon>
        <taxon>Podosporaceae</taxon>
        <taxon>Podospora</taxon>
    </lineage>
</organism>
<dbReference type="PROSITE" id="PS51751">
    <property type="entry name" value="EXPERA"/>
    <property type="match status" value="1"/>
</dbReference>
<evidence type="ECO:0000313" key="8">
    <source>
        <dbReference type="EMBL" id="KAK4222734.1"/>
    </source>
</evidence>
<dbReference type="EMBL" id="MU865456">
    <property type="protein sequence ID" value="KAK4222734.1"/>
    <property type="molecule type" value="Genomic_DNA"/>
</dbReference>
<keyword evidence="3 5" id="KW-1133">Transmembrane helix</keyword>
<comment type="caution">
    <text evidence="8">The sequence shown here is derived from an EMBL/GenBank/DDBJ whole genome shotgun (WGS) entry which is preliminary data.</text>
</comment>
<reference evidence="8" key="1">
    <citation type="journal article" date="2023" name="Mol. Phylogenet. Evol.">
        <title>Genome-scale phylogeny and comparative genomics of the fungal order Sordariales.</title>
        <authorList>
            <person name="Hensen N."/>
            <person name="Bonometti L."/>
            <person name="Westerberg I."/>
            <person name="Brannstrom I.O."/>
            <person name="Guillou S."/>
            <person name="Cros-Aarteil S."/>
            <person name="Calhoun S."/>
            <person name="Haridas S."/>
            <person name="Kuo A."/>
            <person name="Mondo S."/>
            <person name="Pangilinan J."/>
            <person name="Riley R."/>
            <person name="LaButti K."/>
            <person name="Andreopoulos B."/>
            <person name="Lipzen A."/>
            <person name="Chen C."/>
            <person name="Yan M."/>
            <person name="Daum C."/>
            <person name="Ng V."/>
            <person name="Clum A."/>
            <person name="Steindorff A."/>
            <person name="Ohm R.A."/>
            <person name="Martin F."/>
            <person name="Silar P."/>
            <person name="Natvig D.O."/>
            <person name="Lalanne C."/>
            <person name="Gautier V."/>
            <person name="Ament-Velasquez S.L."/>
            <person name="Kruys A."/>
            <person name="Hutchinson M.I."/>
            <person name="Powell A.J."/>
            <person name="Barry K."/>
            <person name="Miller A.N."/>
            <person name="Grigoriev I.V."/>
            <person name="Debuchy R."/>
            <person name="Gladieux P."/>
            <person name="Hiltunen Thoren M."/>
            <person name="Johannesson H."/>
        </authorList>
    </citation>
    <scope>NUCLEOTIDE SEQUENCE</scope>
    <source>
        <strain evidence="8">CBS 990.96</strain>
    </source>
</reference>
<dbReference type="PANTHER" id="PTHR31204:SF1">
    <property type="entry name" value="SIGMA INTRACELLULAR RECEPTOR 2"/>
    <property type="match status" value="1"/>
</dbReference>